<feature type="region of interest" description="Disordered" evidence="1">
    <location>
        <begin position="110"/>
        <end position="131"/>
    </location>
</feature>
<accession>A0A699SPW6</accession>
<comment type="caution">
    <text evidence="2">The sequence shown here is derived from an EMBL/GenBank/DDBJ whole genome shotgun (WGS) entry which is preliminary data.</text>
</comment>
<dbReference type="AlphaFoldDB" id="A0A699SPW6"/>
<dbReference type="EMBL" id="BKCJ011181220">
    <property type="protein sequence ID" value="GFC99866.1"/>
    <property type="molecule type" value="Genomic_DNA"/>
</dbReference>
<organism evidence="2">
    <name type="scientific">Tanacetum cinerariifolium</name>
    <name type="common">Dalmatian daisy</name>
    <name type="synonym">Chrysanthemum cinerariifolium</name>
    <dbReference type="NCBI Taxonomy" id="118510"/>
    <lineage>
        <taxon>Eukaryota</taxon>
        <taxon>Viridiplantae</taxon>
        <taxon>Streptophyta</taxon>
        <taxon>Embryophyta</taxon>
        <taxon>Tracheophyta</taxon>
        <taxon>Spermatophyta</taxon>
        <taxon>Magnoliopsida</taxon>
        <taxon>eudicotyledons</taxon>
        <taxon>Gunneridae</taxon>
        <taxon>Pentapetalae</taxon>
        <taxon>asterids</taxon>
        <taxon>campanulids</taxon>
        <taxon>Asterales</taxon>
        <taxon>Asteraceae</taxon>
        <taxon>Asteroideae</taxon>
        <taxon>Anthemideae</taxon>
        <taxon>Anthemidinae</taxon>
        <taxon>Tanacetum</taxon>
    </lineage>
</organism>
<evidence type="ECO:0000313" key="2">
    <source>
        <dbReference type="EMBL" id="GFC99866.1"/>
    </source>
</evidence>
<gene>
    <name evidence="2" type="ORF">Tci_871836</name>
</gene>
<sequence length="131" mass="14973">LQKQKPRRKQRKEVEVSNDESEDKDHVPTPTSVLLPSGEDSLIHNELMVFCTILQEQVLDLQEAKVAQAKEIASLKKKVTKLNKWRKLRSGGLKRLKKFGLGRRVKPLMEKDSLGAQEDASKQGRMIEEID</sequence>
<reference evidence="2" key="1">
    <citation type="journal article" date="2019" name="Sci. Rep.">
        <title>Draft genome of Tanacetum cinerariifolium, the natural source of mosquito coil.</title>
        <authorList>
            <person name="Yamashiro T."/>
            <person name="Shiraishi A."/>
            <person name="Satake H."/>
            <person name="Nakayama K."/>
        </authorList>
    </citation>
    <scope>NUCLEOTIDE SEQUENCE</scope>
</reference>
<feature type="region of interest" description="Disordered" evidence="1">
    <location>
        <begin position="1"/>
        <end position="37"/>
    </location>
</feature>
<name>A0A699SPW6_TANCI</name>
<feature type="compositionally biased region" description="Basic residues" evidence="1">
    <location>
        <begin position="1"/>
        <end position="11"/>
    </location>
</feature>
<proteinExistence type="predicted"/>
<feature type="non-terminal residue" evidence="2">
    <location>
        <position position="1"/>
    </location>
</feature>
<protein>
    <submittedName>
        <fullName evidence="2">Uncharacterized protein</fullName>
    </submittedName>
</protein>
<evidence type="ECO:0000256" key="1">
    <source>
        <dbReference type="SAM" id="MobiDB-lite"/>
    </source>
</evidence>